<keyword evidence="5" id="KW-1017">Isopeptide bond</keyword>
<dbReference type="GO" id="GO:0001725">
    <property type="term" value="C:stress fiber"/>
    <property type="evidence" value="ECO:0007669"/>
    <property type="project" value="UniProtKB-SubCell"/>
</dbReference>
<evidence type="ECO:0000256" key="8">
    <source>
        <dbReference type="ARBA" id="ARBA00022990"/>
    </source>
</evidence>
<dbReference type="Proteomes" id="UP001214628">
    <property type="component" value="Chromosome 8"/>
</dbReference>
<evidence type="ECO:0000256" key="1">
    <source>
        <dbReference type="ARBA" id="ARBA00004300"/>
    </source>
</evidence>
<comment type="subunit">
    <text evidence="13">Subunit of dynactin, a multiprotein complex part of a tripartite complex with dynein and a adapter, such as BICDL1, BICD2 or HOOK3. The dynactin complex is built around ACTR1A/ACTB filament and consists of an actin-related filament composed of a shoulder domain, a pointed end and a barbed end. Its length is defined by its flexible shoulder domain. The soulder is composed of 2 DCTN1 subunits, 4 DCTN2 and 2 DCTN3. The 4 DCNT2 (via N-terminus) bind the ACTR1A filament and act as molecular rulers to determine the length. The pointed end is important for binding dynein-dynactin cargo adapters. Consists of 4 subunits: ACTR10, DCNT4, DCTN5 and DCTN6. The barbed end is composed of a CAPZA1:CAPZB heterodimers, which binds ACTR1A/ACTB filament and dynactin and stabilizes dynactin. Interacts with ATP7B, but not ATP7A, in a copper-dependent manner. Interacts with ANK2; this interaction is required for localization at costameres. Interacts with N4BP2L1.</text>
</comment>
<evidence type="ECO:0000313" key="15">
    <source>
        <dbReference type="Proteomes" id="UP001214628"/>
    </source>
</evidence>
<evidence type="ECO:0000256" key="5">
    <source>
        <dbReference type="ARBA" id="ARBA00022499"/>
    </source>
</evidence>
<keyword evidence="15" id="KW-1185">Reference proteome</keyword>
<comment type="similarity">
    <text evidence="11">Belongs to the dynactin subunit 4 family.</text>
</comment>
<dbReference type="EMBL" id="CP118382">
    <property type="protein sequence ID" value="WFD45343.1"/>
    <property type="molecule type" value="Genomic_DNA"/>
</dbReference>
<evidence type="ECO:0000313" key="14">
    <source>
        <dbReference type="EMBL" id="WFD45343.1"/>
    </source>
</evidence>
<comment type="subcellular location">
    <subcellularLocation>
        <location evidence="1">Cytoplasm</location>
        <location evidence="1">Cytoskeleton</location>
        <location evidence="1">Microtubule organizing center</location>
        <location evidence="1">Centrosome</location>
    </subcellularLocation>
    <subcellularLocation>
        <location evidence="2">Cytoplasm</location>
        <location evidence="2">Cytoskeleton</location>
        <location evidence="2">Stress fiber</location>
    </subcellularLocation>
    <subcellularLocation>
        <location evidence="3">Cytoplasm</location>
        <location evidence="3">Myofibril</location>
    </subcellularLocation>
</comment>
<accession>A0AAF0JG98</accession>
<keyword evidence="10" id="KW-0206">Cytoskeleton</keyword>
<reference evidence="14" key="1">
    <citation type="submission" date="2023-02" db="EMBL/GenBank/DDBJ databases">
        <title>Mating type loci evolution in Malassezia.</title>
        <authorList>
            <person name="Coelho M.A."/>
        </authorList>
    </citation>
    <scope>NUCLEOTIDE SEQUENCE</scope>
    <source>
        <strain evidence="14">CBS 14136</strain>
    </source>
</reference>
<evidence type="ECO:0000256" key="12">
    <source>
        <dbReference type="ARBA" id="ARBA00034864"/>
    </source>
</evidence>
<evidence type="ECO:0000256" key="13">
    <source>
        <dbReference type="ARBA" id="ARBA00093507"/>
    </source>
</evidence>
<sequence length="212" mass="24388">MPPVERPDHLPAYTMQPNRMQSKQIAREARRASRLAQQSTLNGMDAVSSRQQRYEMPLSEPYEANALRPHRVRLVAKTSKKCPECQRWLIRPELRVSSSRFKLRRLAKNYLPQILSTHSDSNDKSVLTISNPLKDSVNICLRSHHAEFSQNHVDLQGTAEHLNFATGSMQGDVPSQNCVQVDMQQYTDPGTPTLLQVEWNVAHRQHTLWIWV</sequence>
<organism evidence="14 15">
    <name type="scientific">Malassezia psittaci</name>
    <dbReference type="NCBI Taxonomy" id="1821823"/>
    <lineage>
        <taxon>Eukaryota</taxon>
        <taxon>Fungi</taxon>
        <taxon>Dikarya</taxon>
        <taxon>Basidiomycota</taxon>
        <taxon>Ustilaginomycotina</taxon>
        <taxon>Malasseziomycetes</taxon>
        <taxon>Malasseziales</taxon>
        <taxon>Malasseziaceae</taxon>
        <taxon>Malassezia</taxon>
    </lineage>
</organism>
<evidence type="ECO:0000256" key="11">
    <source>
        <dbReference type="ARBA" id="ARBA00034776"/>
    </source>
</evidence>
<dbReference type="PANTHER" id="PTHR13034">
    <property type="entry name" value="DYNACTIN P62 SUBUNIT"/>
    <property type="match status" value="1"/>
</dbReference>
<dbReference type="GO" id="GO:0005869">
    <property type="term" value="C:dynactin complex"/>
    <property type="evidence" value="ECO:0007669"/>
    <property type="project" value="InterPro"/>
</dbReference>
<keyword evidence="8" id="KW-0007">Acetylation</keyword>
<keyword evidence="7" id="KW-0832">Ubl conjugation</keyword>
<evidence type="ECO:0000256" key="6">
    <source>
        <dbReference type="ARBA" id="ARBA00022553"/>
    </source>
</evidence>
<proteinExistence type="inferred from homology"/>
<evidence type="ECO:0000256" key="3">
    <source>
        <dbReference type="ARBA" id="ARBA00004657"/>
    </source>
</evidence>
<evidence type="ECO:0000256" key="2">
    <source>
        <dbReference type="ARBA" id="ARBA00004529"/>
    </source>
</evidence>
<evidence type="ECO:0000256" key="7">
    <source>
        <dbReference type="ARBA" id="ARBA00022843"/>
    </source>
</evidence>
<keyword evidence="4" id="KW-0963">Cytoplasm</keyword>
<gene>
    <name evidence="14" type="ORF">MPSI1_004025</name>
</gene>
<name>A0AAF0JG98_9BASI</name>
<evidence type="ECO:0000256" key="9">
    <source>
        <dbReference type="ARBA" id="ARBA00023054"/>
    </source>
</evidence>
<dbReference type="InterPro" id="IPR008603">
    <property type="entry name" value="DCTN4"/>
</dbReference>
<dbReference type="Pfam" id="PF05502">
    <property type="entry name" value="Dynactin_p62"/>
    <property type="match status" value="1"/>
</dbReference>
<dbReference type="PANTHER" id="PTHR13034:SF2">
    <property type="entry name" value="DYNACTIN SUBUNIT 4"/>
    <property type="match status" value="1"/>
</dbReference>
<evidence type="ECO:0000256" key="4">
    <source>
        <dbReference type="ARBA" id="ARBA00022490"/>
    </source>
</evidence>
<keyword evidence="9" id="KW-0175">Coiled coil</keyword>
<keyword evidence="6" id="KW-0597">Phosphoprotein</keyword>
<dbReference type="AlphaFoldDB" id="A0AAF0JG98"/>
<protein>
    <recommendedName>
        <fullName evidence="12">Dynactin subunit 4</fullName>
    </recommendedName>
</protein>
<evidence type="ECO:0000256" key="10">
    <source>
        <dbReference type="ARBA" id="ARBA00023212"/>
    </source>
</evidence>